<protein>
    <submittedName>
        <fullName evidence="1">Uncharacterized protein</fullName>
    </submittedName>
</protein>
<dbReference type="EMBL" id="BAAALR010000166">
    <property type="protein sequence ID" value="GAA1733045.1"/>
    <property type="molecule type" value="Genomic_DNA"/>
</dbReference>
<accession>A0ABN2JMZ6</accession>
<keyword evidence="2" id="KW-1185">Reference proteome</keyword>
<sequence>MPYQNQAIAIEELHNLTSMRGEAVGLKLHGMHRLEQLRRGADEFRSEDREAPSRRCSPTRYRRRMPVGWAWCLLTTPFRADGTVVTPLRRLRRHMPAVPVTDAPLELDRALEPIGAADLADRVVNSARRTRHRSSPASATSR</sequence>
<gene>
    <name evidence="1" type="ORF">GCM10009680_87000</name>
</gene>
<comment type="caution">
    <text evidence="1">The sequence shown here is derived from an EMBL/GenBank/DDBJ whole genome shotgun (WGS) entry which is preliminary data.</text>
</comment>
<organism evidence="1 2">
    <name type="scientific">Streptomyces yatensis</name>
    <dbReference type="NCBI Taxonomy" id="155177"/>
    <lineage>
        <taxon>Bacteria</taxon>
        <taxon>Bacillati</taxon>
        <taxon>Actinomycetota</taxon>
        <taxon>Actinomycetes</taxon>
        <taxon>Kitasatosporales</taxon>
        <taxon>Streptomycetaceae</taxon>
        <taxon>Streptomyces</taxon>
        <taxon>Streptomyces violaceusniger group</taxon>
    </lineage>
</organism>
<proteinExistence type="predicted"/>
<evidence type="ECO:0000313" key="2">
    <source>
        <dbReference type="Proteomes" id="UP001499947"/>
    </source>
</evidence>
<reference evidence="1 2" key="1">
    <citation type="journal article" date="2019" name="Int. J. Syst. Evol. Microbiol.">
        <title>The Global Catalogue of Microorganisms (GCM) 10K type strain sequencing project: providing services to taxonomists for standard genome sequencing and annotation.</title>
        <authorList>
            <consortium name="The Broad Institute Genomics Platform"/>
            <consortium name="The Broad Institute Genome Sequencing Center for Infectious Disease"/>
            <person name="Wu L."/>
            <person name="Ma J."/>
        </authorList>
    </citation>
    <scope>NUCLEOTIDE SEQUENCE [LARGE SCALE GENOMIC DNA]</scope>
    <source>
        <strain evidence="1 2">JCM 13244</strain>
    </source>
</reference>
<dbReference type="Proteomes" id="UP001499947">
    <property type="component" value="Unassembled WGS sequence"/>
</dbReference>
<name>A0ABN2JMZ6_9ACTN</name>
<evidence type="ECO:0000313" key="1">
    <source>
        <dbReference type="EMBL" id="GAA1733045.1"/>
    </source>
</evidence>